<dbReference type="PROSITE" id="PS01167">
    <property type="entry name" value="RIBOSOMAL_L17"/>
    <property type="match status" value="1"/>
</dbReference>
<dbReference type="GO" id="GO:0006412">
    <property type="term" value="P:translation"/>
    <property type="evidence" value="ECO:0007669"/>
    <property type="project" value="InterPro"/>
</dbReference>
<keyword evidence="2 4" id="KW-0689">Ribosomal protein</keyword>
<gene>
    <name evidence="5" type="primary">mrpl8</name>
    <name evidence="5" type="ORF">H4R20_003285</name>
</gene>
<organism evidence="5 6">
    <name type="scientific">Coemansia guatemalensis</name>
    <dbReference type="NCBI Taxonomy" id="2761395"/>
    <lineage>
        <taxon>Eukaryota</taxon>
        <taxon>Fungi</taxon>
        <taxon>Fungi incertae sedis</taxon>
        <taxon>Zoopagomycota</taxon>
        <taxon>Kickxellomycotina</taxon>
        <taxon>Kickxellomycetes</taxon>
        <taxon>Kickxellales</taxon>
        <taxon>Kickxellaceae</taxon>
        <taxon>Coemansia</taxon>
    </lineage>
</organism>
<dbReference type="PANTHER" id="PTHR14413:SF16">
    <property type="entry name" value="LARGE RIBOSOMAL SUBUNIT PROTEIN BL17M"/>
    <property type="match status" value="1"/>
</dbReference>
<dbReference type="NCBIfam" id="TIGR00059">
    <property type="entry name" value="L17"/>
    <property type="match status" value="1"/>
</dbReference>
<dbReference type="OrthoDB" id="275000at2759"/>
<keyword evidence="3 4" id="KW-0687">Ribonucleoprotein</keyword>
<dbReference type="InterPro" id="IPR036373">
    <property type="entry name" value="Ribosomal_bL17_sf"/>
</dbReference>
<keyword evidence="6" id="KW-1185">Reference proteome</keyword>
<comment type="similarity">
    <text evidence="1 4">Belongs to the bacterial ribosomal protein bL17 family.</text>
</comment>
<dbReference type="AlphaFoldDB" id="A0A9W8HWF0"/>
<accession>A0A9W8HWF0</accession>
<sequence>MHGGSSRRKLNMHSALRRQVLRNMTTDLIKHGRLETTVPRAKELRRLVDKMITLGKRGTEHARHQIEAYLYQPKTVVPLLMGTYAKRFATRPGGFTRVLPIGNRKGDYAPMAMIEILNPDQPEAEVSFNYLVRSLASMQLNEEMKIVDSALKPTLDPDAAYADKRMFKRALQEHQSKQRFALKVKKALKNTNMSAEELQKIVDAETIHVKELREMEAEVPLQRFVKETWPENTPSLR</sequence>
<dbReference type="PANTHER" id="PTHR14413">
    <property type="entry name" value="RIBOSOMAL PROTEIN L17"/>
    <property type="match status" value="1"/>
</dbReference>
<evidence type="ECO:0000256" key="3">
    <source>
        <dbReference type="ARBA" id="ARBA00023274"/>
    </source>
</evidence>
<dbReference type="Pfam" id="PF01196">
    <property type="entry name" value="Ribosomal_L17"/>
    <property type="match status" value="1"/>
</dbReference>
<dbReference type="Proteomes" id="UP001140094">
    <property type="component" value="Unassembled WGS sequence"/>
</dbReference>
<dbReference type="EMBL" id="JANBUO010000665">
    <property type="protein sequence ID" value="KAJ2802416.1"/>
    <property type="molecule type" value="Genomic_DNA"/>
</dbReference>
<evidence type="ECO:0000313" key="5">
    <source>
        <dbReference type="EMBL" id="KAJ2802416.1"/>
    </source>
</evidence>
<dbReference type="Gene3D" id="3.90.1030.10">
    <property type="entry name" value="Ribosomal protein L17"/>
    <property type="match status" value="1"/>
</dbReference>
<evidence type="ECO:0000256" key="2">
    <source>
        <dbReference type="ARBA" id="ARBA00022980"/>
    </source>
</evidence>
<dbReference type="GO" id="GO:0003735">
    <property type="term" value="F:structural constituent of ribosome"/>
    <property type="evidence" value="ECO:0007669"/>
    <property type="project" value="InterPro"/>
</dbReference>
<reference evidence="5" key="1">
    <citation type="submission" date="2022-07" db="EMBL/GenBank/DDBJ databases">
        <title>Phylogenomic reconstructions and comparative analyses of Kickxellomycotina fungi.</title>
        <authorList>
            <person name="Reynolds N.K."/>
            <person name="Stajich J.E."/>
            <person name="Barry K."/>
            <person name="Grigoriev I.V."/>
            <person name="Crous P."/>
            <person name="Smith M.E."/>
        </authorList>
    </citation>
    <scope>NUCLEOTIDE SEQUENCE</scope>
    <source>
        <strain evidence="5">NRRL 1565</strain>
    </source>
</reference>
<evidence type="ECO:0000256" key="1">
    <source>
        <dbReference type="ARBA" id="ARBA00008777"/>
    </source>
</evidence>
<dbReference type="SUPFAM" id="SSF64263">
    <property type="entry name" value="Prokaryotic ribosomal protein L17"/>
    <property type="match status" value="1"/>
</dbReference>
<protein>
    <submittedName>
        <fullName evidence="5">54S ribosomal protein L8, mitochondrial</fullName>
    </submittedName>
</protein>
<comment type="caution">
    <text evidence="5">The sequence shown here is derived from an EMBL/GenBank/DDBJ whole genome shotgun (WGS) entry which is preliminary data.</text>
</comment>
<dbReference type="InterPro" id="IPR000456">
    <property type="entry name" value="Ribosomal_bL17"/>
</dbReference>
<proteinExistence type="inferred from homology"/>
<evidence type="ECO:0000256" key="4">
    <source>
        <dbReference type="RuleBase" id="RU000660"/>
    </source>
</evidence>
<evidence type="ECO:0000313" key="6">
    <source>
        <dbReference type="Proteomes" id="UP001140094"/>
    </source>
</evidence>
<name>A0A9W8HWF0_9FUNG</name>
<dbReference type="GO" id="GO:0005762">
    <property type="term" value="C:mitochondrial large ribosomal subunit"/>
    <property type="evidence" value="ECO:0007669"/>
    <property type="project" value="TreeGrafter"/>
</dbReference>
<dbReference type="InterPro" id="IPR047859">
    <property type="entry name" value="Ribosomal_bL17_CS"/>
</dbReference>
<dbReference type="HAMAP" id="MF_01368">
    <property type="entry name" value="Ribosomal_bL17"/>
    <property type="match status" value="1"/>
</dbReference>